<dbReference type="SUPFAM" id="SSF47807">
    <property type="entry name" value="5' to 3' exonuclease, C-terminal subdomain"/>
    <property type="match status" value="1"/>
</dbReference>
<evidence type="ECO:0000313" key="1">
    <source>
        <dbReference type="EMBL" id="PWA96109.1"/>
    </source>
</evidence>
<sequence>MIADFDGCLRDFLGLATTITGQNGKGFVDISIRPKIRREIRIFRSYERCSMKYLRERLIANVRDSSHYQRAQISHLSESLLSCRISRSGGWVTVEDSIGAACERFIVGDEADGVPGIQHMVYGSGMKTALKLLKKHGRKMQRKTCMLSALPI</sequence>
<protein>
    <submittedName>
        <fullName evidence="1">5'-3' exonuclease family protein</fullName>
    </submittedName>
</protein>
<evidence type="ECO:0000313" key="2">
    <source>
        <dbReference type="Proteomes" id="UP000245207"/>
    </source>
</evidence>
<gene>
    <name evidence="1" type="ORF">CTI12_AA043510</name>
</gene>
<dbReference type="Proteomes" id="UP000245207">
    <property type="component" value="Unassembled WGS sequence"/>
</dbReference>
<keyword evidence="1" id="KW-0269">Exonuclease</keyword>
<keyword evidence="1" id="KW-0540">Nuclease</keyword>
<dbReference type="EMBL" id="PKPP01000198">
    <property type="protein sequence ID" value="PWA96109.1"/>
    <property type="molecule type" value="Genomic_DNA"/>
</dbReference>
<dbReference type="AlphaFoldDB" id="A0A2U1QDL4"/>
<dbReference type="InterPro" id="IPR036279">
    <property type="entry name" value="5-3_exonuclease_C_sf"/>
</dbReference>
<proteinExistence type="predicted"/>
<dbReference type="Gene3D" id="1.10.150.20">
    <property type="entry name" value="5' to 3' exonuclease, C-terminal subdomain"/>
    <property type="match status" value="1"/>
</dbReference>
<keyword evidence="2" id="KW-1185">Reference proteome</keyword>
<reference evidence="1 2" key="1">
    <citation type="journal article" date="2018" name="Mol. Plant">
        <title>The genome of Artemisia annua provides insight into the evolution of Asteraceae family and artemisinin biosynthesis.</title>
        <authorList>
            <person name="Shen Q."/>
            <person name="Zhang L."/>
            <person name="Liao Z."/>
            <person name="Wang S."/>
            <person name="Yan T."/>
            <person name="Shi P."/>
            <person name="Liu M."/>
            <person name="Fu X."/>
            <person name="Pan Q."/>
            <person name="Wang Y."/>
            <person name="Lv Z."/>
            <person name="Lu X."/>
            <person name="Zhang F."/>
            <person name="Jiang W."/>
            <person name="Ma Y."/>
            <person name="Chen M."/>
            <person name="Hao X."/>
            <person name="Li L."/>
            <person name="Tang Y."/>
            <person name="Lv G."/>
            <person name="Zhou Y."/>
            <person name="Sun X."/>
            <person name="Brodelius P.E."/>
            <person name="Rose J.K.C."/>
            <person name="Tang K."/>
        </authorList>
    </citation>
    <scope>NUCLEOTIDE SEQUENCE [LARGE SCALE GENOMIC DNA]</scope>
    <source>
        <strain evidence="2">cv. Huhao1</strain>
        <tissue evidence="1">Leaf</tissue>
    </source>
</reference>
<comment type="caution">
    <text evidence="1">The sequence shown here is derived from an EMBL/GenBank/DDBJ whole genome shotgun (WGS) entry which is preliminary data.</text>
</comment>
<name>A0A2U1QDL4_ARTAN</name>
<accession>A0A2U1QDL4</accession>
<dbReference type="GO" id="GO:0004527">
    <property type="term" value="F:exonuclease activity"/>
    <property type="evidence" value="ECO:0007669"/>
    <property type="project" value="UniProtKB-KW"/>
</dbReference>
<dbReference type="STRING" id="35608.A0A2U1QDL4"/>
<organism evidence="1 2">
    <name type="scientific">Artemisia annua</name>
    <name type="common">Sweet wormwood</name>
    <dbReference type="NCBI Taxonomy" id="35608"/>
    <lineage>
        <taxon>Eukaryota</taxon>
        <taxon>Viridiplantae</taxon>
        <taxon>Streptophyta</taxon>
        <taxon>Embryophyta</taxon>
        <taxon>Tracheophyta</taxon>
        <taxon>Spermatophyta</taxon>
        <taxon>Magnoliopsida</taxon>
        <taxon>eudicotyledons</taxon>
        <taxon>Gunneridae</taxon>
        <taxon>Pentapetalae</taxon>
        <taxon>asterids</taxon>
        <taxon>campanulids</taxon>
        <taxon>Asterales</taxon>
        <taxon>Asteraceae</taxon>
        <taxon>Asteroideae</taxon>
        <taxon>Anthemideae</taxon>
        <taxon>Artemisiinae</taxon>
        <taxon>Artemisia</taxon>
    </lineage>
</organism>
<keyword evidence="1" id="KW-0378">Hydrolase</keyword>